<proteinExistence type="predicted"/>
<reference evidence="2 3" key="1">
    <citation type="submission" date="2016-10" db="EMBL/GenBank/DDBJ databases">
        <authorList>
            <person name="Varghese N."/>
            <person name="Submissions S."/>
        </authorList>
    </citation>
    <scope>NUCLEOTIDE SEQUENCE [LARGE SCALE GENOMIC DNA]</scope>
    <source>
        <strain evidence="2 3">DSM 21822</strain>
    </source>
</reference>
<organism evidence="2 3">
    <name type="scientific">Neomesorhizobium albiziae</name>
    <dbReference type="NCBI Taxonomy" id="335020"/>
    <lineage>
        <taxon>Bacteria</taxon>
        <taxon>Pseudomonadati</taxon>
        <taxon>Pseudomonadota</taxon>
        <taxon>Alphaproteobacteria</taxon>
        <taxon>Hyphomicrobiales</taxon>
        <taxon>Phyllobacteriaceae</taxon>
        <taxon>Neomesorhizobium</taxon>
    </lineage>
</organism>
<gene>
    <name evidence="2" type="ORF">SAMN04488498_12373</name>
</gene>
<keyword evidence="3" id="KW-1185">Reference proteome</keyword>
<dbReference type="EMBL" id="FOSL01000023">
    <property type="protein sequence ID" value="SFL01708.1"/>
    <property type="molecule type" value="Genomic_DNA"/>
</dbReference>
<dbReference type="AlphaFoldDB" id="A0A1I4E7C4"/>
<accession>A0A1I4E7C4</accession>
<dbReference type="RefSeq" id="WP_149763052.1">
    <property type="nucleotide sequence ID" value="NZ_BSPE01000066.1"/>
</dbReference>
<evidence type="ECO:0000313" key="3">
    <source>
        <dbReference type="Proteomes" id="UP000323300"/>
    </source>
</evidence>
<evidence type="ECO:0000313" key="2">
    <source>
        <dbReference type="EMBL" id="SFL01708.1"/>
    </source>
</evidence>
<sequence length="116" mass="13581">MTEYTYNPQMFDIQKEQSSYGDGQEVWALYRNVDGRWMLQNRYLKYEGALINAHYGSLPRPEPTPPSKWERTKDRFSKLMVAVVVATFVGVYVYASMDGSGRTYDDDYGCSIYWRC</sequence>
<keyword evidence="1" id="KW-0472">Membrane</keyword>
<evidence type="ECO:0000256" key="1">
    <source>
        <dbReference type="SAM" id="Phobius"/>
    </source>
</evidence>
<protein>
    <submittedName>
        <fullName evidence="2">Uncharacterized protein</fullName>
    </submittedName>
</protein>
<keyword evidence="1" id="KW-0812">Transmembrane</keyword>
<dbReference type="Proteomes" id="UP000323300">
    <property type="component" value="Unassembled WGS sequence"/>
</dbReference>
<name>A0A1I4E7C4_9HYPH</name>
<keyword evidence="1" id="KW-1133">Transmembrane helix</keyword>
<feature type="transmembrane region" description="Helical" evidence="1">
    <location>
        <begin position="76"/>
        <end position="95"/>
    </location>
</feature>